<protein>
    <recommendedName>
        <fullName evidence="3">SseB protein N-terminal domain-containing protein</fullName>
    </recommendedName>
</protein>
<evidence type="ECO:0008006" key="3">
    <source>
        <dbReference type="Google" id="ProtNLM"/>
    </source>
</evidence>
<dbReference type="RefSeq" id="WP_018030853.1">
    <property type="nucleotide sequence ID" value="NZ_LS483343.1"/>
</dbReference>
<organism evidence="1 2">
    <name type="scientific">Streptococcus ferus</name>
    <dbReference type="NCBI Taxonomy" id="1345"/>
    <lineage>
        <taxon>Bacteria</taxon>
        <taxon>Bacillati</taxon>
        <taxon>Bacillota</taxon>
        <taxon>Bacilli</taxon>
        <taxon>Lactobacillales</taxon>
        <taxon>Streptococcaceae</taxon>
        <taxon>Streptococcus</taxon>
    </lineage>
</organism>
<gene>
    <name evidence="1" type="ORF">NCTC12278_00191</name>
</gene>
<name>A0A2X3VV87_9STRE</name>
<reference evidence="1 2" key="1">
    <citation type="submission" date="2018-06" db="EMBL/GenBank/DDBJ databases">
        <authorList>
            <consortium name="Pathogen Informatics"/>
            <person name="Doyle S."/>
        </authorList>
    </citation>
    <scope>NUCLEOTIDE SEQUENCE [LARGE SCALE GENOMIC DNA]</scope>
    <source>
        <strain evidence="1 2">NCTC12278</strain>
    </source>
</reference>
<keyword evidence="2" id="KW-1185">Reference proteome</keyword>
<dbReference type="OrthoDB" id="2241212at2"/>
<dbReference type="AlphaFoldDB" id="A0A2X3VV87"/>
<evidence type="ECO:0000313" key="2">
    <source>
        <dbReference type="Proteomes" id="UP000249495"/>
    </source>
</evidence>
<dbReference type="Proteomes" id="UP000249495">
    <property type="component" value="Chromosome 1"/>
</dbReference>
<dbReference type="STRING" id="1123303.GCA_000372425_01529"/>
<proteinExistence type="predicted"/>
<dbReference type="EMBL" id="LS483343">
    <property type="protein sequence ID" value="SQF39149.1"/>
    <property type="molecule type" value="Genomic_DNA"/>
</dbReference>
<dbReference type="KEGG" id="sfer:NCTC12278_00191"/>
<evidence type="ECO:0000313" key="1">
    <source>
        <dbReference type="EMBL" id="SQF39149.1"/>
    </source>
</evidence>
<sequence length="248" mass="28298">MTSNFNKELDLALRTFIQEPDNFLDSLTLVNSLHSFTVLASDQPYAIALEGQKVTPVFTDKSDLETFRKQQASARQQNWVERPSLEVLEEVINYQLDGMVYNVKRSGDFGNTTVFKTSELVAFVTTYTNVINTLFDEDNQKAGLMERYYLVPVFIHPSGHDGFERTFPTMSQAEHQSYIPLFSNLASFAKWYSNPEFGIPFRKAQGAILTWKIDDVRFPQSGTEGTVGLALDPFDEEHQLLKWEALDN</sequence>
<accession>A0A2X3VV87</accession>